<protein>
    <submittedName>
        <fullName evidence="1">Uncharacterized protein</fullName>
    </submittedName>
</protein>
<gene>
    <name evidence="1" type="ORF">AB996_1105</name>
</gene>
<dbReference type="EMBL" id="LIYF01000018">
    <property type="protein sequence ID" value="KZK06609.1"/>
    <property type="molecule type" value="Genomic_DNA"/>
</dbReference>
<evidence type="ECO:0000313" key="1">
    <source>
        <dbReference type="EMBL" id="KZK06609.1"/>
    </source>
</evidence>
<comment type="caution">
    <text evidence="1">The sequence shown here is derived from an EMBL/GenBank/DDBJ whole genome shotgun (WGS) entry which is preliminary data.</text>
</comment>
<proteinExistence type="predicted"/>
<accession>A0A166JT13</accession>
<evidence type="ECO:0000313" key="2">
    <source>
        <dbReference type="Proteomes" id="UP000076519"/>
    </source>
</evidence>
<dbReference type="PATRIC" id="fig|1359.32.peg.2253"/>
<reference evidence="1 2" key="1">
    <citation type="submission" date="2015-08" db="EMBL/GenBank/DDBJ databases">
        <title>Draft Genome Sequences of 11 Lactococcus lactis subspecies cremoris strains.</title>
        <authorList>
            <person name="Wels M."/>
            <person name="Backus L."/>
            <person name="Boekhorst J."/>
            <person name="Dijkstra A."/>
            <person name="Beerthuizen M."/>
            <person name="Siezen R."/>
            <person name="Bachmann H."/>
            <person name="Van Hijum S."/>
        </authorList>
    </citation>
    <scope>NUCLEOTIDE SEQUENCE [LARGE SCALE GENOMIC DNA]</scope>
    <source>
        <strain evidence="1 2">KW10</strain>
    </source>
</reference>
<dbReference type="Proteomes" id="UP000076519">
    <property type="component" value="Unassembled WGS sequence"/>
</dbReference>
<dbReference type="AlphaFoldDB" id="A0A166JT13"/>
<sequence length="45" mass="4765">MKFTILSVNHSQFLLSNFSVSSTGPTGAVKAGGEMSCKLCLQLCQ</sequence>
<organism evidence="1 2">
    <name type="scientific">Lactococcus lactis subsp. cremoris</name>
    <name type="common">Streptococcus cremoris</name>
    <dbReference type="NCBI Taxonomy" id="1359"/>
    <lineage>
        <taxon>Bacteria</taxon>
        <taxon>Bacillati</taxon>
        <taxon>Bacillota</taxon>
        <taxon>Bacilli</taxon>
        <taxon>Lactobacillales</taxon>
        <taxon>Streptococcaceae</taxon>
        <taxon>Lactococcus</taxon>
    </lineage>
</organism>
<name>A0A166JT13_LACLC</name>